<evidence type="ECO:0000313" key="4">
    <source>
        <dbReference type="EMBL" id="MBM2620192.1"/>
    </source>
</evidence>
<organism evidence="4 5">
    <name type="scientific">Paractinoplanes ovalisporus</name>
    <dbReference type="NCBI Taxonomy" id="2810368"/>
    <lineage>
        <taxon>Bacteria</taxon>
        <taxon>Bacillati</taxon>
        <taxon>Actinomycetota</taxon>
        <taxon>Actinomycetes</taxon>
        <taxon>Micromonosporales</taxon>
        <taxon>Micromonosporaceae</taxon>
        <taxon>Paractinoplanes</taxon>
    </lineage>
</organism>
<dbReference type="Pfam" id="PF01757">
    <property type="entry name" value="Acyl_transf_3"/>
    <property type="match status" value="1"/>
</dbReference>
<dbReference type="RefSeq" id="WP_203380172.1">
    <property type="nucleotide sequence ID" value="NZ_JAENHP010000013.1"/>
</dbReference>
<keyword evidence="2" id="KW-1133">Transmembrane helix</keyword>
<evidence type="ECO:0000259" key="3">
    <source>
        <dbReference type="Pfam" id="PF01757"/>
    </source>
</evidence>
<keyword evidence="4" id="KW-0808">Transferase</keyword>
<feature type="transmembrane region" description="Helical" evidence="2">
    <location>
        <begin position="70"/>
        <end position="87"/>
    </location>
</feature>
<feature type="domain" description="Acyltransferase 3" evidence="3">
    <location>
        <begin position="3"/>
        <end position="325"/>
    </location>
</feature>
<feature type="transmembrane region" description="Helical" evidence="2">
    <location>
        <begin position="175"/>
        <end position="192"/>
    </location>
</feature>
<keyword evidence="2" id="KW-0472">Membrane</keyword>
<feature type="transmembrane region" description="Helical" evidence="2">
    <location>
        <begin position="237"/>
        <end position="257"/>
    </location>
</feature>
<feature type="transmembrane region" description="Helical" evidence="2">
    <location>
        <begin position="30"/>
        <end position="50"/>
    </location>
</feature>
<feature type="transmembrane region" description="Helical" evidence="2">
    <location>
        <begin position="278"/>
        <end position="297"/>
    </location>
</feature>
<accession>A0ABS2AK15</accession>
<feature type="transmembrane region" description="Helical" evidence="2">
    <location>
        <begin position="303"/>
        <end position="327"/>
    </location>
</feature>
<feature type="transmembrane region" description="Helical" evidence="2">
    <location>
        <begin position="151"/>
        <end position="169"/>
    </location>
</feature>
<keyword evidence="4" id="KW-0012">Acyltransferase</keyword>
<comment type="caution">
    <text evidence="4">The sequence shown here is derived from an EMBL/GenBank/DDBJ whole genome shotgun (WGS) entry which is preliminary data.</text>
</comment>
<proteinExistence type="predicted"/>
<evidence type="ECO:0000313" key="5">
    <source>
        <dbReference type="Proteomes" id="UP000632138"/>
    </source>
</evidence>
<name>A0ABS2AK15_9ACTN</name>
<protein>
    <submittedName>
        <fullName evidence="4">Acyltransferase</fullName>
    </submittedName>
</protein>
<sequence length="407" mass="45137">MRNRYLDLLRAAAIVRVIVYHLFGWPWLSIVLPAMGVMFALAGSLTAASLSKRDAGKVITSRLRRLLPPLWLLGLIAVPVMLVAGWARESDGDHPFSLPGLLFWIFPIGDPPGSDQAIDVWEPLWYIRAYVWFVLLSPALFALWKRIGWATVALPLLMLAALDLTGFELPETADAALWDFVTYGACWVAGFAHHDGRLQRLKPWLAYPVALVMAAAALYWAHGEGSWDLNDISESQALWSLAFVLIVLRWQPAMGWLERVKPLDKAVTVVNARAVTIYLWHNIAIAAVWPVLTVLALDDLGDRLGAVTDLVAAFVLTLLAMLAFGWAEDLGARRRLRIWPDTRPPHAAPEPQEQPEFPVTAAHHRSSAAAAMTRAPANWPPTPRDDPGLPIAGRRAEPLEDGDRPER</sequence>
<dbReference type="InterPro" id="IPR002656">
    <property type="entry name" value="Acyl_transf_3_dom"/>
</dbReference>
<dbReference type="EMBL" id="JAENHP010000013">
    <property type="protein sequence ID" value="MBM2620192.1"/>
    <property type="molecule type" value="Genomic_DNA"/>
</dbReference>
<reference evidence="4 5" key="1">
    <citation type="submission" date="2021-01" db="EMBL/GenBank/DDBJ databases">
        <title>Actinoplanes sp. nov. LDG1-06 isolated from lichen.</title>
        <authorList>
            <person name="Saeng-In P."/>
            <person name="Phongsopitanun W."/>
            <person name="Kanchanasin P."/>
            <person name="Yuki M."/>
            <person name="Kudo T."/>
            <person name="Ohkuma M."/>
            <person name="Tanasupawat S."/>
        </authorList>
    </citation>
    <scope>NUCLEOTIDE SEQUENCE [LARGE SCALE GENOMIC DNA]</scope>
    <source>
        <strain evidence="4 5">LDG1-06</strain>
    </source>
</reference>
<feature type="transmembrane region" description="Helical" evidence="2">
    <location>
        <begin position="204"/>
        <end position="222"/>
    </location>
</feature>
<feature type="compositionally biased region" description="Basic and acidic residues" evidence="1">
    <location>
        <begin position="394"/>
        <end position="407"/>
    </location>
</feature>
<keyword evidence="2" id="KW-0812">Transmembrane</keyword>
<evidence type="ECO:0000256" key="2">
    <source>
        <dbReference type="SAM" id="Phobius"/>
    </source>
</evidence>
<feature type="compositionally biased region" description="Low complexity" evidence="1">
    <location>
        <begin position="349"/>
        <end position="377"/>
    </location>
</feature>
<feature type="transmembrane region" description="Helical" evidence="2">
    <location>
        <begin position="125"/>
        <end position="144"/>
    </location>
</feature>
<evidence type="ECO:0000256" key="1">
    <source>
        <dbReference type="SAM" id="MobiDB-lite"/>
    </source>
</evidence>
<dbReference type="Proteomes" id="UP000632138">
    <property type="component" value="Unassembled WGS sequence"/>
</dbReference>
<dbReference type="GO" id="GO:0016746">
    <property type="term" value="F:acyltransferase activity"/>
    <property type="evidence" value="ECO:0007669"/>
    <property type="project" value="UniProtKB-KW"/>
</dbReference>
<gene>
    <name evidence="4" type="ORF">JIG36_32225</name>
</gene>
<feature type="region of interest" description="Disordered" evidence="1">
    <location>
        <begin position="342"/>
        <end position="407"/>
    </location>
</feature>
<keyword evidence="5" id="KW-1185">Reference proteome</keyword>